<dbReference type="Gene3D" id="2.40.260.10">
    <property type="entry name" value="Sortase"/>
    <property type="match status" value="1"/>
</dbReference>
<gene>
    <name evidence="3" type="ORF">BLCOC_14060</name>
</gene>
<feature type="transmembrane region" description="Helical" evidence="2">
    <location>
        <begin position="12"/>
        <end position="33"/>
    </location>
</feature>
<dbReference type="InterPro" id="IPR042002">
    <property type="entry name" value="Sortase_C"/>
</dbReference>
<reference evidence="3" key="1">
    <citation type="submission" date="2023-10" db="EMBL/GenBank/DDBJ databases">
        <title>Genome sequence of Blautia coccoides DSM 935.</title>
        <authorList>
            <person name="Boeer T."/>
            <person name="Bengelsdorf F.R."/>
            <person name="Daniel R."/>
            <person name="Poehlein A."/>
        </authorList>
    </citation>
    <scope>NUCLEOTIDE SEQUENCE [LARGE SCALE GENOMIC DNA]</scope>
    <source>
        <strain evidence="3">DSM 935</strain>
    </source>
</reference>
<dbReference type="NCBIfam" id="NF033745">
    <property type="entry name" value="class_C_sortase"/>
    <property type="match status" value="1"/>
</dbReference>
<evidence type="ECO:0000313" key="4">
    <source>
        <dbReference type="Proteomes" id="UP001325248"/>
    </source>
</evidence>
<evidence type="ECO:0000256" key="2">
    <source>
        <dbReference type="SAM" id="Phobius"/>
    </source>
</evidence>
<dbReference type="Proteomes" id="UP001325248">
    <property type="component" value="Chromosome"/>
</dbReference>
<accession>A0ABZ0UAG5</accession>
<dbReference type="Pfam" id="PF04203">
    <property type="entry name" value="Sortase"/>
    <property type="match status" value="1"/>
</dbReference>
<dbReference type="EMBL" id="CP136422">
    <property type="protein sequence ID" value="WPX73065.1"/>
    <property type="molecule type" value="Genomic_DNA"/>
</dbReference>
<dbReference type="SUPFAM" id="SSF63817">
    <property type="entry name" value="Sortase"/>
    <property type="match status" value="1"/>
</dbReference>
<sequence length="295" mass="33396">MEKRRKRKGKRKVDFLLILFFFAGAGFLLYPSFSNMWNQYRNSLLMTEYTDGVRSLSEDEREQIWRKAQEYNNSHVTNVVTDAFAEDEDVSGEEYENLLNPDDNGIMGSIAIPSVDVKLPIYHGTGEAELKNGCGHLHGTSLPVGGTGTHAVLAAHRGLPSARLFTDLDRLKCGDLFYITIMDKKLAYKIDQITTVLPEETEALDIVDGEDYVTLITCTPYAVNTHRLLVRGHRVPYEEALKKEPDRTMETEVFHREGMLILTAFLAVAVLIIVGIYGRPKSGRKKKSRRKRNGR</sequence>
<feature type="transmembrane region" description="Helical" evidence="2">
    <location>
        <begin position="258"/>
        <end position="278"/>
    </location>
</feature>
<keyword evidence="4" id="KW-1185">Reference proteome</keyword>
<keyword evidence="1" id="KW-0378">Hydrolase</keyword>
<evidence type="ECO:0000256" key="1">
    <source>
        <dbReference type="ARBA" id="ARBA00022801"/>
    </source>
</evidence>
<keyword evidence="2" id="KW-0812">Transmembrane</keyword>
<dbReference type="InterPro" id="IPR023365">
    <property type="entry name" value="Sortase_dom-sf"/>
</dbReference>
<name>A0ABZ0UAG5_9FIRM</name>
<organism evidence="3 4">
    <name type="scientific">Blautia producta</name>
    <dbReference type="NCBI Taxonomy" id="33035"/>
    <lineage>
        <taxon>Bacteria</taxon>
        <taxon>Bacillati</taxon>
        <taxon>Bacillota</taxon>
        <taxon>Clostridia</taxon>
        <taxon>Lachnospirales</taxon>
        <taxon>Lachnospiraceae</taxon>
        <taxon>Blautia</taxon>
    </lineage>
</organism>
<evidence type="ECO:0000313" key="3">
    <source>
        <dbReference type="EMBL" id="WPX73065.1"/>
    </source>
</evidence>
<keyword evidence="2" id="KW-1133">Transmembrane helix</keyword>
<dbReference type="InterPro" id="IPR005754">
    <property type="entry name" value="Sortase"/>
</dbReference>
<keyword evidence="2" id="KW-0472">Membrane</keyword>
<evidence type="ECO:0008006" key="5">
    <source>
        <dbReference type="Google" id="ProtNLM"/>
    </source>
</evidence>
<dbReference type="CDD" id="cd05827">
    <property type="entry name" value="Sortase_C"/>
    <property type="match status" value="1"/>
</dbReference>
<proteinExistence type="predicted"/>
<protein>
    <recommendedName>
        <fullName evidence="5">Sortase A</fullName>
    </recommendedName>
</protein>
<dbReference type="NCBIfam" id="TIGR01076">
    <property type="entry name" value="sortase_fam"/>
    <property type="match status" value="1"/>
</dbReference>